<evidence type="ECO:0000313" key="10">
    <source>
        <dbReference type="Proteomes" id="UP000184226"/>
    </source>
</evidence>
<keyword evidence="10" id="KW-1185">Reference proteome</keyword>
<dbReference type="InterPro" id="IPR016036">
    <property type="entry name" value="Malonyl_transacylase_ACP-bd"/>
</dbReference>
<comment type="catalytic activity">
    <reaction evidence="5 6">
        <text>holo-[ACP] + malonyl-CoA = malonyl-[ACP] + CoA</text>
        <dbReference type="Rhea" id="RHEA:41792"/>
        <dbReference type="Rhea" id="RHEA-COMP:9623"/>
        <dbReference type="Rhea" id="RHEA-COMP:9685"/>
        <dbReference type="ChEBI" id="CHEBI:57287"/>
        <dbReference type="ChEBI" id="CHEBI:57384"/>
        <dbReference type="ChEBI" id="CHEBI:64479"/>
        <dbReference type="ChEBI" id="CHEBI:78449"/>
        <dbReference type="EC" id="2.3.1.39"/>
    </reaction>
</comment>
<dbReference type="EC" id="2.3.1.39" evidence="1 6"/>
<dbReference type="FunFam" id="3.30.70.250:FF:000001">
    <property type="entry name" value="Malonyl CoA-acyl carrier protein transacylase"/>
    <property type="match status" value="1"/>
</dbReference>
<dbReference type="AlphaFoldDB" id="A0A1M5ZVN6"/>
<feature type="domain" description="Malonyl-CoA:ACP transacylase (MAT)" evidence="8">
    <location>
        <begin position="6"/>
        <end position="310"/>
    </location>
</feature>
<dbReference type="InterPro" id="IPR016035">
    <property type="entry name" value="Acyl_Trfase/lysoPLipase"/>
</dbReference>
<dbReference type="NCBIfam" id="TIGR00128">
    <property type="entry name" value="fabD"/>
    <property type="match status" value="1"/>
</dbReference>
<dbReference type="OrthoDB" id="9808564at2"/>
<evidence type="ECO:0000256" key="6">
    <source>
        <dbReference type="PIRNR" id="PIRNR000446"/>
    </source>
</evidence>
<evidence type="ECO:0000256" key="4">
    <source>
        <dbReference type="ARBA" id="ARBA00023315"/>
    </source>
</evidence>
<protein>
    <recommendedName>
        <fullName evidence="2 6">Malonyl CoA-acyl carrier protein transacylase</fullName>
        <ecNumber evidence="1 6">2.3.1.39</ecNumber>
    </recommendedName>
</protein>
<dbReference type="Pfam" id="PF00698">
    <property type="entry name" value="Acyl_transf_1"/>
    <property type="match status" value="1"/>
</dbReference>
<dbReference type="InterPro" id="IPR050858">
    <property type="entry name" value="Mal-CoA-ACP_Trans/PKS_FabD"/>
</dbReference>
<keyword evidence="3 6" id="KW-0808">Transferase</keyword>
<dbReference type="PIRSF" id="PIRSF000446">
    <property type="entry name" value="Mct"/>
    <property type="match status" value="1"/>
</dbReference>
<dbReference type="GO" id="GO:0004314">
    <property type="term" value="F:[acyl-carrier-protein] S-malonyltransferase activity"/>
    <property type="evidence" value="ECO:0007669"/>
    <property type="project" value="UniProtKB-EC"/>
</dbReference>
<feature type="active site" evidence="7">
    <location>
        <position position="199"/>
    </location>
</feature>
<proteinExistence type="inferred from homology"/>
<evidence type="ECO:0000256" key="2">
    <source>
        <dbReference type="ARBA" id="ARBA00018953"/>
    </source>
</evidence>
<accession>A0A1M5ZVN6</accession>
<dbReference type="InterPro" id="IPR014043">
    <property type="entry name" value="Acyl_transferase_dom"/>
</dbReference>
<dbReference type="SMART" id="SM00827">
    <property type="entry name" value="PKS_AT"/>
    <property type="match status" value="1"/>
</dbReference>
<comment type="similarity">
    <text evidence="6">Belongs to the fabD family.</text>
</comment>
<evidence type="ECO:0000256" key="7">
    <source>
        <dbReference type="PIRSR" id="PIRSR000446-1"/>
    </source>
</evidence>
<evidence type="ECO:0000313" key="9">
    <source>
        <dbReference type="EMBL" id="SHI28305.1"/>
    </source>
</evidence>
<keyword evidence="4 6" id="KW-0012">Acyltransferase</keyword>
<gene>
    <name evidence="9" type="ORF">SAMN04488135_11953</name>
</gene>
<dbReference type="PANTHER" id="PTHR42681">
    <property type="entry name" value="MALONYL-COA-ACYL CARRIER PROTEIN TRANSACYLASE, MITOCHONDRIAL"/>
    <property type="match status" value="1"/>
</dbReference>
<dbReference type="SUPFAM" id="SSF55048">
    <property type="entry name" value="Probable ACP-binding domain of malonyl-CoA ACP transacylase"/>
    <property type="match status" value="1"/>
</dbReference>
<dbReference type="RefSeq" id="WP_073109010.1">
    <property type="nucleotide sequence ID" value="NZ_FQXE01000019.1"/>
</dbReference>
<dbReference type="InterPro" id="IPR024925">
    <property type="entry name" value="Malonyl_CoA-ACP_transAc"/>
</dbReference>
<reference evidence="9 10" key="1">
    <citation type="submission" date="2016-11" db="EMBL/GenBank/DDBJ databases">
        <authorList>
            <person name="Jaros S."/>
            <person name="Januszkiewicz K."/>
            <person name="Wedrychowicz H."/>
        </authorList>
    </citation>
    <scope>NUCLEOTIDE SEQUENCE [LARGE SCALE GENOMIC DNA]</scope>
    <source>
        <strain evidence="9 10">CGMCC 1.10190</strain>
    </source>
</reference>
<sequence>MKIAFVFPGQGSQSVGMLDAWSGNAAVRNTVAQASDALGQDLAALIAAGPAEDLNLTTNTQPAMLTAAVAVYRAWIEAGGAPPELLAGHSLGEYSALAAAQALSLDDAVHIVRVRADAMQAAVPVGSGGMAAILGLDDDAVRSLCARAANGEVVEAVNFNAPAQVVIAGHKHAVERACELAKAEGAKRALVLPVSAPFHSSLLKPAAAVLGQALDGVALAAPRIPVINNVDVASPADPAAIKDALVRQAWHAVRWVETVRAMKAQGITHVVECGPGKVLNGLTKRIDRDLTGLAITDPASLQIALETLQG</sequence>
<dbReference type="PANTHER" id="PTHR42681:SF1">
    <property type="entry name" value="MALONYL-COA-ACYL CARRIER PROTEIN TRANSACYLASE, MITOCHONDRIAL"/>
    <property type="match status" value="1"/>
</dbReference>
<evidence type="ECO:0000256" key="3">
    <source>
        <dbReference type="ARBA" id="ARBA00022679"/>
    </source>
</evidence>
<name>A0A1M5ZVN6_9BURK</name>
<dbReference type="Proteomes" id="UP000184226">
    <property type="component" value="Unassembled WGS sequence"/>
</dbReference>
<dbReference type="InterPro" id="IPR004410">
    <property type="entry name" value="Malonyl_CoA-ACP_transAc_FabD"/>
</dbReference>
<evidence type="ECO:0000256" key="1">
    <source>
        <dbReference type="ARBA" id="ARBA00013258"/>
    </source>
</evidence>
<dbReference type="InterPro" id="IPR001227">
    <property type="entry name" value="Ac_transferase_dom_sf"/>
</dbReference>
<dbReference type="GO" id="GO:0005829">
    <property type="term" value="C:cytosol"/>
    <property type="evidence" value="ECO:0007669"/>
    <property type="project" value="TreeGrafter"/>
</dbReference>
<dbReference type="Gene3D" id="3.30.70.250">
    <property type="entry name" value="Malonyl-CoA ACP transacylase, ACP-binding"/>
    <property type="match status" value="1"/>
</dbReference>
<organism evidence="9 10">
    <name type="scientific">Pollutimonas bauzanensis</name>
    <dbReference type="NCBI Taxonomy" id="658167"/>
    <lineage>
        <taxon>Bacteria</taxon>
        <taxon>Pseudomonadati</taxon>
        <taxon>Pseudomonadota</taxon>
        <taxon>Betaproteobacteria</taxon>
        <taxon>Burkholderiales</taxon>
        <taxon>Alcaligenaceae</taxon>
        <taxon>Pollutimonas</taxon>
    </lineage>
</organism>
<dbReference type="Gene3D" id="3.40.366.10">
    <property type="entry name" value="Malonyl-Coenzyme A Acyl Carrier Protein, domain 2"/>
    <property type="match status" value="1"/>
</dbReference>
<evidence type="ECO:0000256" key="5">
    <source>
        <dbReference type="ARBA" id="ARBA00048462"/>
    </source>
</evidence>
<feature type="active site" evidence="7">
    <location>
        <position position="90"/>
    </location>
</feature>
<dbReference type="EMBL" id="FQXE01000019">
    <property type="protein sequence ID" value="SHI28305.1"/>
    <property type="molecule type" value="Genomic_DNA"/>
</dbReference>
<evidence type="ECO:0000259" key="8">
    <source>
        <dbReference type="SMART" id="SM00827"/>
    </source>
</evidence>
<dbReference type="GO" id="GO:0006633">
    <property type="term" value="P:fatty acid biosynthetic process"/>
    <property type="evidence" value="ECO:0007669"/>
    <property type="project" value="TreeGrafter"/>
</dbReference>
<dbReference type="STRING" id="658167.SAMN04488135_11953"/>
<dbReference type="SUPFAM" id="SSF52151">
    <property type="entry name" value="FabD/lysophospholipase-like"/>
    <property type="match status" value="1"/>
</dbReference>